<gene>
    <name evidence="1" type="ORF">SETIT_7G008500v2</name>
</gene>
<name>A0A368RQJ4_SETIT</name>
<proteinExistence type="predicted"/>
<sequence>MVGCPHAVRSLRARCTTNERSTVMSSNQSSKVLVKYQSFSTIGWKKPRAPHTVLIYHCPRQVYKCNGQKYTKKEM</sequence>
<dbReference type="AlphaFoldDB" id="A0A368RQJ4"/>
<reference evidence="1" key="1">
    <citation type="journal article" date="2012" name="Nat. Biotechnol.">
        <title>Reference genome sequence of the model plant Setaria.</title>
        <authorList>
            <person name="Bennetzen J.L."/>
            <person name="Schmutz J."/>
            <person name="Wang H."/>
            <person name="Percifield R."/>
            <person name="Hawkins J."/>
            <person name="Pontaroli A.C."/>
            <person name="Estep M."/>
            <person name="Feng L."/>
            <person name="Vaughn J.N."/>
            <person name="Grimwood J."/>
            <person name="Jenkins J."/>
            <person name="Barry K."/>
            <person name="Lindquist E."/>
            <person name="Hellsten U."/>
            <person name="Deshpande S."/>
            <person name="Wang X."/>
            <person name="Wu X."/>
            <person name="Mitros T."/>
            <person name="Triplett J."/>
            <person name="Yang X."/>
            <person name="Ye C.Y."/>
            <person name="Mauro-Herrera M."/>
            <person name="Wang L."/>
            <person name="Li P."/>
            <person name="Sharma M."/>
            <person name="Sharma R."/>
            <person name="Ronald P.C."/>
            <person name="Panaud O."/>
            <person name="Kellogg E.A."/>
            <person name="Brutnell T.P."/>
            <person name="Doust A.N."/>
            <person name="Tuskan G.A."/>
            <person name="Rokhsar D."/>
            <person name="Devos K.M."/>
        </authorList>
    </citation>
    <scope>NUCLEOTIDE SEQUENCE [LARGE SCALE GENOMIC DNA]</scope>
    <source>
        <strain evidence="1">Yugu1</strain>
    </source>
</reference>
<organism evidence="1">
    <name type="scientific">Setaria italica</name>
    <name type="common">Foxtail millet</name>
    <name type="synonym">Panicum italicum</name>
    <dbReference type="NCBI Taxonomy" id="4555"/>
    <lineage>
        <taxon>Eukaryota</taxon>
        <taxon>Viridiplantae</taxon>
        <taxon>Streptophyta</taxon>
        <taxon>Embryophyta</taxon>
        <taxon>Tracheophyta</taxon>
        <taxon>Spermatophyta</taxon>
        <taxon>Magnoliopsida</taxon>
        <taxon>Liliopsida</taxon>
        <taxon>Poales</taxon>
        <taxon>Poaceae</taxon>
        <taxon>PACMAD clade</taxon>
        <taxon>Panicoideae</taxon>
        <taxon>Panicodae</taxon>
        <taxon>Paniceae</taxon>
        <taxon>Cenchrinae</taxon>
        <taxon>Setaria</taxon>
    </lineage>
</organism>
<evidence type="ECO:0000313" key="1">
    <source>
        <dbReference type="EMBL" id="RCV32506.1"/>
    </source>
</evidence>
<reference evidence="1" key="2">
    <citation type="submission" date="2015-07" db="EMBL/GenBank/DDBJ databases">
        <authorList>
            <person name="Noorani M."/>
        </authorList>
    </citation>
    <scope>NUCLEOTIDE SEQUENCE</scope>
    <source>
        <strain evidence="1">Yugu1</strain>
    </source>
</reference>
<protein>
    <submittedName>
        <fullName evidence="1">Uncharacterized protein</fullName>
    </submittedName>
</protein>
<accession>A0A368RQJ4</accession>
<dbReference type="EMBL" id="CM003534">
    <property type="protein sequence ID" value="RCV32506.1"/>
    <property type="molecule type" value="Genomic_DNA"/>
</dbReference>